<protein>
    <submittedName>
        <fullName evidence="1">Uncharacterized protein</fullName>
    </submittedName>
</protein>
<dbReference type="AlphaFoldDB" id="A0ABD1XYT7"/>
<dbReference type="Proteomes" id="UP001605036">
    <property type="component" value="Unassembled WGS sequence"/>
</dbReference>
<gene>
    <name evidence="1" type="ORF">R1flu_025813</name>
</gene>
<evidence type="ECO:0000313" key="2">
    <source>
        <dbReference type="Proteomes" id="UP001605036"/>
    </source>
</evidence>
<keyword evidence="2" id="KW-1185">Reference proteome</keyword>
<accession>A0ABD1XYT7</accession>
<proteinExistence type="predicted"/>
<comment type="caution">
    <text evidence="1">The sequence shown here is derived from an EMBL/GenBank/DDBJ whole genome shotgun (WGS) entry which is preliminary data.</text>
</comment>
<sequence length="115" mass="13662">MFLRGYMKLSESKEYTHAIQDEHNEFLQKMEQEGRIMKLPDSYIECMKKIFNDIVNKNDDSNVVPQEDLLNHNSQFPQSWSSHHLSKKPWKLLNKIGMICQHLLLMANHTRRSCT</sequence>
<reference evidence="1 2" key="1">
    <citation type="submission" date="2024-09" db="EMBL/GenBank/DDBJ databases">
        <title>Chromosome-scale assembly of Riccia fluitans.</title>
        <authorList>
            <person name="Paukszto L."/>
            <person name="Sawicki J."/>
            <person name="Karawczyk K."/>
            <person name="Piernik-Szablinska J."/>
            <person name="Szczecinska M."/>
            <person name="Mazdziarz M."/>
        </authorList>
    </citation>
    <scope>NUCLEOTIDE SEQUENCE [LARGE SCALE GENOMIC DNA]</scope>
    <source>
        <strain evidence="1">Rf_01</strain>
        <tissue evidence="1">Aerial parts of the thallus</tissue>
    </source>
</reference>
<name>A0ABD1XYT7_9MARC</name>
<dbReference type="EMBL" id="JBHFFA010000007">
    <property type="protein sequence ID" value="KAL2614121.1"/>
    <property type="molecule type" value="Genomic_DNA"/>
</dbReference>
<evidence type="ECO:0000313" key="1">
    <source>
        <dbReference type="EMBL" id="KAL2614121.1"/>
    </source>
</evidence>
<organism evidence="1 2">
    <name type="scientific">Riccia fluitans</name>
    <dbReference type="NCBI Taxonomy" id="41844"/>
    <lineage>
        <taxon>Eukaryota</taxon>
        <taxon>Viridiplantae</taxon>
        <taxon>Streptophyta</taxon>
        <taxon>Embryophyta</taxon>
        <taxon>Marchantiophyta</taxon>
        <taxon>Marchantiopsida</taxon>
        <taxon>Marchantiidae</taxon>
        <taxon>Marchantiales</taxon>
        <taxon>Ricciaceae</taxon>
        <taxon>Riccia</taxon>
    </lineage>
</organism>